<feature type="transmembrane region" description="Helical" evidence="7">
    <location>
        <begin position="27"/>
        <end position="48"/>
    </location>
</feature>
<evidence type="ECO:0000256" key="3">
    <source>
        <dbReference type="ARBA" id="ARBA00022692"/>
    </source>
</evidence>
<dbReference type="PANTHER" id="PTHR43652">
    <property type="entry name" value="BASIC AMINO ACID ANTIPORTER YFCC-RELATED"/>
    <property type="match status" value="1"/>
</dbReference>
<keyword evidence="2" id="KW-0813">Transport</keyword>
<name>A0A2V1KDH3_9ACTO</name>
<feature type="transmembrane region" description="Helical" evidence="7">
    <location>
        <begin position="537"/>
        <end position="559"/>
    </location>
</feature>
<protein>
    <submittedName>
        <fullName evidence="9">SLC13 family permease</fullName>
    </submittedName>
</protein>
<dbReference type="SUPFAM" id="SSF116726">
    <property type="entry name" value="TrkA C-terminal domain-like"/>
    <property type="match status" value="1"/>
</dbReference>
<sequence>MTALSLYGLGVLDLGSAVAGFGDPAVLFLASLFVVAEGLDASGITSWIARSITARVHGETALMVALMVVTAVLAALLTPNGAAAAMVPIVLTSARSIGVSPAKMLMPVAFAASAGALLTLSGSVVNVLVSQTAQEATGQGFGYFEFGIAGVLLVGGSILAVVTVQRWIPVERDTKQTKDFGRHVDALVEHYELEQGFYRLRVDEESGVSAQGLGSRAELYAVQTPDGGVRGLDEDLHTGDELLVTGQDEDIEELVRSANLSIVQTPLRRSTQSQLVLEEAGAAEVIVAPRSALAGRSVFTGMRIGTVTILGIRHKGKDARTAEVELQEGDTLLVHGPRDGIFRLVDFQEVVLVDCPESMRRQLAPLGRRAWVAGAITLVMIVALSANLLEPAVAGLLAACAMVLVKVVSAEQAYRAISWQMLVLIGALIALSTAITSSGAAELLADGVLSVAGGGGVVPVLAVVFLVTAALGQFVSNTASVLVMTPVVLAIGEASTIDPRMMLMSLAIASGASFLTPIATPANMIAGAAAGYHFSDYWRPGLALMAVWFIVAVFFVPIVW</sequence>
<evidence type="ECO:0000256" key="1">
    <source>
        <dbReference type="ARBA" id="ARBA00004141"/>
    </source>
</evidence>
<dbReference type="OrthoDB" id="9766267at2"/>
<reference evidence="10" key="1">
    <citation type="submission" date="2018-05" db="EMBL/GenBank/DDBJ databases">
        <authorList>
            <person name="Li Y."/>
        </authorList>
    </citation>
    <scope>NUCLEOTIDE SEQUENCE [LARGE SCALE GENOMIC DNA]</scope>
    <source>
        <strain evidence="10">sk1b4</strain>
    </source>
</reference>
<dbReference type="InterPro" id="IPR036721">
    <property type="entry name" value="RCK_C_sf"/>
</dbReference>
<keyword evidence="6 7" id="KW-0472">Membrane</keyword>
<keyword evidence="5 7" id="KW-1133">Transmembrane helix</keyword>
<dbReference type="InterPro" id="IPR051679">
    <property type="entry name" value="DASS-Related_Transporters"/>
</dbReference>
<dbReference type="PANTHER" id="PTHR43652:SF2">
    <property type="entry name" value="BASIC AMINO ACID ANTIPORTER YFCC-RELATED"/>
    <property type="match status" value="1"/>
</dbReference>
<evidence type="ECO:0000256" key="4">
    <source>
        <dbReference type="ARBA" id="ARBA00022737"/>
    </source>
</evidence>
<dbReference type="RefSeq" id="WP_109092505.1">
    <property type="nucleotide sequence ID" value="NZ_QETB01000001.1"/>
</dbReference>
<evidence type="ECO:0000313" key="9">
    <source>
        <dbReference type="EMBL" id="PWF27004.1"/>
    </source>
</evidence>
<evidence type="ECO:0000256" key="5">
    <source>
        <dbReference type="ARBA" id="ARBA00022989"/>
    </source>
</evidence>
<keyword evidence="10" id="KW-1185">Reference proteome</keyword>
<feature type="transmembrane region" description="Helical" evidence="7">
    <location>
        <begin position="60"/>
        <end position="77"/>
    </location>
</feature>
<proteinExistence type="predicted"/>
<keyword evidence="3 7" id="KW-0812">Transmembrane</keyword>
<dbReference type="GO" id="GO:0008324">
    <property type="term" value="F:monoatomic cation transmembrane transporter activity"/>
    <property type="evidence" value="ECO:0007669"/>
    <property type="project" value="InterPro"/>
</dbReference>
<keyword evidence="4" id="KW-0677">Repeat</keyword>
<evidence type="ECO:0000313" key="10">
    <source>
        <dbReference type="Proteomes" id="UP000245283"/>
    </source>
</evidence>
<dbReference type="Gene3D" id="3.30.70.1450">
    <property type="entry name" value="Regulator of K+ conductance, C-terminal domain"/>
    <property type="match status" value="1"/>
</dbReference>
<dbReference type="Proteomes" id="UP000245283">
    <property type="component" value="Unassembled WGS sequence"/>
</dbReference>
<feature type="domain" description="RCK C-terminal" evidence="8">
    <location>
        <begin position="269"/>
        <end position="350"/>
    </location>
</feature>
<feature type="transmembrane region" description="Helical" evidence="7">
    <location>
        <begin position="503"/>
        <end position="525"/>
    </location>
</feature>
<comment type="caution">
    <text evidence="9">The sequence shown here is derived from an EMBL/GenBank/DDBJ whole genome shotgun (WGS) entry which is preliminary data.</text>
</comment>
<evidence type="ECO:0000256" key="2">
    <source>
        <dbReference type="ARBA" id="ARBA00022448"/>
    </source>
</evidence>
<organism evidence="9 10">
    <name type="scientific">Ancrocorticia populi</name>
    <dbReference type="NCBI Taxonomy" id="2175228"/>
    <lineage>
        <taxon>Bacteria</taxon>
        <taxon>Bacillati</taxon>
        <taxon>Actinomycetota</taxon>
        <taxon>Actinomycetes</taxon>
        <taxon>Actinomycetales</taxon>
        <taxon>Actinomycetaceae</taxon>
        <taxon>Ancrocorticia</taxon>
    </lineage>
</organism>
<dbReference type="InterPro" id="IPR006037">
    <property type="entry name" value="RCK_C"/>
</dbReference>
<dbReference type="PROSITE" id="PS51202">
    <property type="entry name" value="RCK_C"/>
    <property type="match status" value="1"/>
</dbReference>
<feature type="transmembrane region" description="Helical" evidence="7">
    <location>
        <begin position="369"/>
        <end position="386"/>
    </location>
</feature>
<dbReference type="Pfam" id="PF03600">
    <property type="entry name" value="CitMHS"/>
    <property type="match status" value="1"/>
</dbReference>
<comment type="subcellular location">
    <subcellularLocation>
        <location evidence="1">Membrane</location>
        <topology evidence="1">Multi-pass membrane protein</topology>
    </subcellularLocation>
</comment>
<evidence type="ECO:0000259" key="8">
    <source>
        <dbReference type="PROSITE" id="PS51202"/>
    </source>
</evidence>
<dbReference type="GO" id="GO:0006813">
    <property type="term" value="P:potassium ion transport"/>
    <property type="evidence" value="ECO:0007669"/>
    <property type="project" value="InterPro"/>
</dbReference>
<dbReference type="EMBL" id="QETB01000001">
    <property type="protein sequence ID" value="PWF27004.1"/>
    <property type="molecule type" value="Genomic_DNA"/>
</dbReference>
<feature type="transmembrane region" description="Helical" evidence="7">
    <location>
        <begin position="108"/>
        <end position="129"/>
    </location>
</feature>
<feature type="transmembrane region" description="Helical" evidence="7">
    <location>
        <begin position="141"/>
        <end position="162"/>
    </location>
</feature>
<evidence type="ECO:0000256" key="7">
    <source>
        <dbReference type="SAM" id="Phobius"/>
    </source>
</evidence>
<dbReference type="InterPro" id="IPR004680">
    <property type="entry name" value="Cit_transptr-like_dom"/>
</dbReference>
<feature type="transmembrane region" description="Helical" evidence="7">
    <location>
        <begin position="421"/>
        <end position="441"/>
    </location>
</feature>
<gene>
    <name evidence="9" type="ORF">DD236_00890</name>
</gene>
<dbReference type="AlphaFoldDB" id="A0A2V1KDH3"/>
<dbReference type="GO" id="GO:0005886">
    <property type="term" value="C:plasma membrane"/>
    <property type="evidence" value="ECO:0007669"/>
    <property type="project" value="TreeGrafter"/>
</dbReference>
<evidence type="ECO:0000256" key="6">
    <source>
        <dbReference type="ARBA" id="ARBA00023136"/>
    </source>
</evidence>
<accession>A0A2V1KDH3</accession>
<feature type="transmembrane region" description="Helical" evidence="7">
    <location>
        <begin position="461"/>
        <end position="491"/>
    </location>
</feature>